<dbReference type="AlphaFoldDB" id="A0AAD4Q5P5"/>
<reference evidence="3" key="1">
    <citation type="submission" date="2021-12" db="EMBL/GenBank/DDBJ databases">
        <title>Convergent genome expansion in fungi linked to evolution of root-endophyte symbiosis.</title>
        <authorList>
            <consortium name="DOE Joint Genome Institute"/>
            <person name="Ke Y.-H."/>
            <person name="Bonito G."/>
            <person name="Liao H.-L."/>
            <person name="Looney B."/>
            <person name="Rojas-Flechas A."/>
            <person name="Nash J."/>
            <person name="Hameed K."/>
            <person name="Schadt C."/>
            <person name="Martin F."/>
            <person name="Crous P.W."/>
            <person name="Miettinen O."/>
            <person name="Magnuson J.K."/>
            <person name="Labbe J."/>
            <person name="Jacobson D."/>
            <person name="Doktycz M.J."/>
            <person name="Veneault-Fourrey C."/>
            <person name="Kuo A."/>
            <person name="Mondo S."/>
            <person name="Calhoun S."/>
            <person name="Riley R."/>
            <person name="Ohm R."/>
            <person name="LaButti K."/>
            <person name="Andreopoulos B."/>
            <person name="Pangilinan J."/>
            <person name="Nolan M."/>
            <person name="Tritt A."/>
            <person name="Clum A."/>
            <person name="Lipzen A."/>
            <person name="Daum C."/>
            <person name="Barry K."/>
            <person name="Grigoriev I.V."/>
            <person name="Vilgalys R."/>
        </authorList>
    </citation>
    <scope>NUCLEOTIDE SEQUENCE</scope>
    <source>
        <strain evidence="3">PMI_201</strain>
    </source>
</reference>
<feature type="region of interest" description="Disordered" evidence="1">
    <location>
        <begin position="62"/>
        <end position="81"/>
    </location>
</feature>
<sequence>MEPSHSPGHPDHITSACREIEFRQGFQETDTSLASYMMSQNTEMIPPENQEMDISYATASMQPFSSPEQQQPPSGSLPNRTNSTIEQEHICRYPSCKEKTFRSKGLLDRHLRELHSPQTYTCPIRSCDRHKEGFNRRYNLMLHQKRVHRDEVLPSEDDAENIRTTDKGEDINYDGFDHVSEYEDNRSIDGKDTLQMRLNDLVQLRSEMDLDIRSIQRVLSMVGQP</sequence>
<feature type="non-terminal residue" evidence="3">
    <location>
        <position position="225"/>
    </location>
</feature>
<feature type="compositionally biased region" description="Low complexity" evidence="1">
    <location>
        <begin position="62"/>
        <end position="78"/>
    </location>
</feature>
<keyword evidence="4" id="KW-1185">Reference proteome</keyword>
<dbReference type="SMART" id="SM00355">
    <property type="entry name" value="ZnF_C2H2"/>
    <property type="match status" value="2"/>
</dbReference>
<evidence type="ECO:0000313" key="4">
    <source>
        <dbReference type="Proteomes" id="UP001201262"/>
    </source>
</evidence>
<evidence type="ECO:0000256" key="1">
    <source>
        <dbReference type="SAM" id="MobiDB-lite"/>
    </source>
</evidence>
<accession>A0AAD4Q5P5</accession>
<dbReference type="InterPro" id="IPR059095">
    <property type="entry name" value="Znf_C2H2_17_2nd"/>
</dbReference>
<evidence type="ECO:0000259" key="2">
    <source>
        <dbReference type="SMART" id="SM00355"/>
    </source>
</evidence>
<organism evidence="3 4">
    <name type="scientific">Talaromyces proteolyticus</name>
    <dbReference type="NCBI Taxonomy" id="1131652"/>
    <lineage>
        <taxon>Eukaryota</taxon>
        <taxon>Fungi</taxon>
        <taxon>Dikarya</taxon>
        <taxon>Ascomycota</taxon>
        <taxon>Pezizomycotina</taxon>
        <taxon>Eurotiomycetes</taxon>
        <taxon>Eurotiomycetidae</taxon>
        <taxon>Eurotiales</taxon>
        <taxon>Trichocomaceae</taxon>
        <taxon>Talaromyces</taxon>
        <taxon>Talaromyces sect. Bacilispori</taxon>
    </lineage>
</organism>
<dbReference type="GeneID" id="70245015"/>
<evidence type="ECO:0000313" key="3">
    <source>
        <dbReference type="EMBL" id="KAH8704831.1"/>
    </source>
</evidence>
<dbReference type="Proteomes" id="UP001201262">
    <property type="component" value="Unassembled WGS sequence"/>
</dbReference>
<dbReference type="RefSeq" id="XP_046077452.1">
    <property type="nucleotide sequence ID" value="XM_046214728.1"/>
</dbReference>
<feature type="domain" description="C2H2-type" evidence="2">
    <location>
        <begin position="120"/>
        <end position="148"/>
    </location>
</feature>
<comment type="caution">
    <text evidence="3">The sequence shown here is derived from an EMBL/GenBank/DDBJ whole genome shotgun (WGS) entry which is preliminary data.</text>
</comment>
<gene>
    <name evidence="3" type="ORF">BGW36DRAFT_366244</name>
</gene>
<dbReference type="InterPro" id="IPR013087">
    <property type="entry name" value="Znf_C2H2_type"/>
</dbReference>
<feature type="domain" description="C2H2-type" evidence="2">
    <location>
        <begin position="89"/>
        <end position="115"/>
    </location>
</feature>
<name>A0AAD4Q5P5_9EURO</name>
<protein>
    <recommendedName>
        <fullName evidence="2">C2H2-type domain-containing protein</fullName>
    </recommendedName>
</protein>
<dbReference type="Pfam" id="PF26176">
    <property type="entry name" value="zf_C2H2_17_2"/>
    <property type="match status" value="1"/>
</dbReference>
<proteinExistence type="predicted"/>
<dbReference type="Gene3D" id="3.30.160.60">
    <property type="entry name" value="Classic Zinc Finger"/>
    <property type="match status" value="1"/>
</dbReference>
<dbReference type="EMBL" id="JAJTJA010000001">
    <property type="protein sequence ID" value="KAH8704831.1"/>
    <property type="molecule type" value="Genomic_DNA"/>
</dbReference>